<name>A0A2S6AW53_9NOCA</name>
<evidence type="ECO:0000313" key="6">
    <source>
        <dbReference type="Proteomes" id="UP000239874"/>
    </source>
</evidence>
<dbReference type="RefSeq" id="WP_104374395.1">
    <property type="nucleotide sequence ID" value="NZ_PSZC01000002.1"/>
</dbReference>
<dbReference type="Proteomes" id="UP000239874">
    <property type="component" value="Unassembled WGS sequence"/>
</dbReference>
<reference evidence="5 6" key="1">
    <citation type="submission" date="2018-02" db="EMBL/GenBank/DDBJ databases">
        <title>8 Nocardia nova and 1 Nocardia cyriacigeorgica strain used for evolution to TMP-SMX.</title>
        <authorList>
            <person name="Mehta H."/>
            <person name="Weng J."/>
            <person name="Shamoo Y."/>
        </authorList>
    </citation>
    <scope>NUCLEOTIDE SEQUENCE [LARGE SCALE GENOMIC DNA]</scope>
    <source>
        <strain evidence="5 6">MDA3139</strain>
    </source>
</reference>
<dbReference type="Pfam" id="PF14011">
    <property type="entry name" value="ESX-1_EspG"/>
    <property type="match status" value="1"/>
</dbReference>
<sequence>MKWEFTQAEFMFAWDQLGLDRFPAPLTVRPEVGSQLEWETLEHQLRLRFPVREDPDLLPVLQTAADPDTSLVMVGFRKKPLRAYGAITANIGVSVVQRPGPEPETGGNIVVEVGTPDLVARVFAAVAGKQPAGATKPLVDTWERVQDPGPVSALVHDSPAVAHRIRTLLSAPRTAHGHIEIRVDRRSTRPFPPRYVSWFDVENDGRYTYTRRHGDFHIDPCGELDRVVVRLTTG</sequence>
<accession>A0A2S6AW53</accession>
<evidence type="ECO:0000256" key="1">
    <source>
        <dbReference type="ARBA" id="ARBA00004496"/>
    </source>
</evidence>
<proteinExistence type="inferred from homology"/>
<comment type="subcellular location">
    <subcellularLocation>
        <location evidence="1">Cytoplasm</location>
    </subcellularLocation>
</comment>
<keyword evidence="4" id="KW-0143">Chaperone</keyword>
<comment type="caution">
    <text evidence="5">The sequence shown here is derived from an EMBL/GenBank/DDBJ whole genome shotgun (WGS) entry which is preliminary data.</text>
</comment>
<evidence type="ECO:0008006" key="7">
    <source>
        <dbReference type="Google" id="ProtNLM"/>
    </source>
</evidence>
<gene>
    <name evidence="5" type="ORF">C5E45_04710</name>
</gene>
<dbReference type="InterPro" id="IPR025734">
    <property type="entry name" value="EspG"/>
</dbReference>
<keyword evidence="3" id="KW-0963">Cytoplasm</keyword>
<dbReference type="EMBL" id="PSZC01000002">
    <property type="protein sequence ID" value="PPJ39440.1"/>
    <property type="molecule type" value="Genomic_DNA"/>
</dbReference>
<organism evidence="5 6">
    <name type="scientific">Nocardia nova</name>
    <dbReference type="NCBI Taxonomy" id="37330"/>
    <lineage>
        <taxon>Bacteria</taxon>
        <taxon>Bacillati</taxon>
        <taxon>Actinomycetota</taxon>
        <taxon>Actinomycetes</taxon>
        <taxon>Mycobacteriales</taxon>
        <taxon>Nocardiaceae</taxon>
        <taxon>Nocardia</taxon>
    </lineage>
</organism>
<dbReference type="OrthoDB" id="4532341at2"/>
<dbReference type="AlphaFoldDB" id="A0A2S6AW53"/>
<evidence type="ECO:0000256" key="2">
    <source>
        <dbReference type="ARBA" id="ARBA00006411"/>
    </source>
</evidence>
<comment type="similarity">
    <text evidence="2">Belongs to the EspG family.</text>
</comment>
<evidence type="ECO:0000313" key="5">
    <source>
        <dbReference type="EMBL" id="PPJ39440.1"/>
    </source>
</evidence>
<evidence type="ECO:0000256" key="4">
    <source>
        <dbReference type="ARBA" id="ARBA00023186"/>
    </source>
</evidence>
<protein>
    <recommendedName>
        <fullName evidence="7">ESX secretion-associated protein EspG</fullName>
    </recommendedName>
</protein>
<evidence type="ECO:0000256" key="3">
    <source>
        <dbReference type="ARBA" id="ARBA00022490"/>
    </source>
</evidence>